<dbReference type="HOGENOM" id="CLU_3221431_0_0_10"/>
<gene>
    <name evidence="1" type="ORF">B739_2013</name>
</gene>
<organism evidence="1 2">
    <name type="scientific">Riemerella anatipestifer RA-CH-1</name>
    <dbReference type="NCBI Taxonomy" id="1228997"/>
    <lineage>
        <taxon>Bacteria</taxon>
        <taxon>Pseudomonadati</taxon>
        <taxon>Bacteroidota</taxon>
        <taxon>Flavobacteriia</taxon>
        <taxon>Flavobacteriales</taxon>
        <taxon>Weeksellaceae</taxon>
        <taxon>Riemerella</taxon>
    </lineage>
</organism>
<name>J9R0S9_RIEAN</name>
<dbReference type="AlphaFoldDB" id="J9R0S9"/>
<keyword evidence="2" id="KW-1185">Reference proteome</keyword>
<evidence type="ECO:0000313" key="1">
    <source>
        <dbReference type="EMBL" id="AFR36595.1"/>
    </source>
</evidence>
<dbReference type="KEGG" id="rag:B739_2013"/>
<accession>J9R0S9</accession>
<reference evidence="1 2" key="1">
    <citation type="submission" date="2012-09" db="EMBL/GenBank/DDBJ databases">
        <title>Riemerella anatipestifer vaccine strains.</title>
        <authorList>
            <person name="Chun C.A."/>
            <person name="Shu W.M."/>
            <person name="Kang Z.D."/>
            <person name="Jia W.X."/>
        </authorList>
    </citation>
    <scope>NUCLEOTIDE SEQUENCE [LARGE SCALE GENOMIC DNA]</scope>
    <source>
        <strain evidence="1 2">RA-CH-1</strain>
    </source>
</reference>
<dbReference type="Proteomes" id="UP000006276">
    <property type="component" value="Chromosome"/>
</dbReference>
<sequence length="47" mass="5739">MYKMHTTQVLELFFSNHFIEIRIKKIYKVYSINFNVKNNTLQLAEMV</sequence>
<evidence type="ECO:0000313" key="2">
    <source>
        <dbReference type="Proteomes" id="UP000006276"/>
    </source>
</evidence>
<protein>
    <submittedName>
        <fullName evidence="1">Uncharacterized protein</fullName>
    </submittedName>
</protein>
<dbReference type="EMBL" id="CP003787">
    <property type="protein sequence ID" value="AFR36595.1"/>
    <property type="molecule type" value="Genomic_DNA"/>
</dbReference>
<dbReference type="PATRIC" id="fig|1228997.3.peg.2015"/>
<proteinExistence type="predicted"/>